<feature type="compositionally biased region" description="Basic and acidic residues" evidence="7">
    <location>
        <begin position="137"/>
        <end position="146"/>
    </location>
</feature>
<keyword evidence="3" id="KW-0378">Hydrolase</keyword>
<dbReference type="InterPro" id="IPR014001">
    <property type="entry name" value="Helicase_ATP-bd"/>
</dbReference>
<evidence type="ECO:0000259" key="8">
    <source>
        <dbReference type="PROSITE" id="PS51192"/>
    </source>
</evidence>
<dbReference type="EMBL" id="BQNB010015104">
    <property type="protein sequence ID" value="GJT36059.1"/>
    <property type="molecule type" value="Genomic_DNA"/>
</dbReference>
<dbReference type="InterPro" id="IPR044567">
    <property type="entry name" value="CLSY/DRD1"/>
</dbReference>
<dbReference type="Gene3D" id="3.40.50.300">
    <property type="entry name" value="P-loop containing nucleotide triphosphate hydrolases"/>
    <property type="match status" value="1"/>
</dbReference>
<feature type="compositionally biased region" description="Basic and acidic residues" evidence="7">
    <location>
        <begin position="80"/>
        <end position="92"/>
    </location>
</feature>
<evidence type="ECO:0000256" key="2">
    <source>
        <dbReference type="ARBA" id="ARBA00022741"/>
    </source>
</evidence>
<comment type="subcellular location">
    <subcellularLocation>
        <location evidence="1">Nucleus</location>
    </subcellularLocation>
</comment>
<reference evidence="10" key="2">
    <citation type="submission" date="2022-01" db="EMBL/GenBank/DDBJ databases">
        <authorList>
            <person name="Yamashiro T."/>
            <person name="Shiraishi A."/>
            <person name="Satake H."/>
            <person name="Nakayama K."/>
        </authorList>
    </citation>
    <scope>NUCLEOTIDE SEQUENCE</scope>
</reference>
<dbReference type="InterPro" id="IPR027417">
    <property type="entry name" value="P-loop_NTPase"/>
</dbReference>
<evidence type="ECO:0000256" key="3">
    <source>
        <dbReference type="ARBA" id="ARBA00022801"/>
    </source>
</evidence>
<evidence type="ECO:0000256" key="1">
    <source>
        <dbReference type="ARBA" id="ARBA00004123"/>
    </source>
</evidence>
<dbReference type="PANTHER" id="PTHR45821">
    <property type="entry name" value="SNF2 DOMAIN-CONTAINING PROTEIN CLASSY 2-RELATED"/>
    <property type="match status" value="1"/>
</dbReference>
<dbReference type="Pfam" id="PF00271">
    <property type="entry name" value="Helicase_C"/>
    <property type="match status" value="1"/>
</dbReference>
<accession>A0ABQ5DG59</accession>
<feature type="compositionally biased region" description="Acidic residues" evidence="7">
    <location>
        <begin position="179"/>
        <end position="188"/>
    </location>
</feature>
<dbReference type="Pfam" id="PF00176">
    <property type="entry name" value="SNF2-rel_dom"/>
    <property type="match status" value="1"/>
</dbReference>
<reference evidence="10" key="1">
    <citation type="journal article" date="2022" name="Int. J. Mol. Sci.">
        <title>Draft Genome of Tanacetum Coccineum: Genomic Comparison of Closely Related Tanacetum-Family Plants.</title>
        <authorList>
            <person name="Yamashiro T."/>
            <person name="Shiraishi A."/>
            <person name="Nakayama K."/>
            <person name="Satake H."/>
        </authorList>
    </citation>
    <scope>NUCLEOTIDE SEQUENCE</scope>
</reference>
<feature type="compositionally biased region" description="Acidic residues" evidence="7">
    <location>
        <begin position="49"/>
        <end position="65"/>
    </location>
</feature>
<dbReference type="Proteomes" id="UP001151760">
    <property type="component" value="Unassembled WGS sequence"/>
</dbReference>
<evidence type="ECO:0000313" key="11">
    <source>
        <dbReference type="Proteomes" id="UP001151760"/>
    </source>
</evidence>
<sequence length="1266" mass="142568">MLDFFNLPVGKRTRHQRLRYAQGLNGIDDSLSCGSSKNRDKKQNRETEFSESEDSDEVFEIEDDEINNKGSNGAGRSTKRKLDEAIKVEKSPSDGFDSEEEESDENGSGDNTRSSESDESSSDESCEDSSDGEESEDPSRSNEVDRLSSSQSEEDKSDEQGFDGTKSRTCGSSSGYGQDDIEIIDVDDYWINRKGYKGSSSLTKRELHESKPVDKSLVDESEEEQSNEDGSGVRSTSVDLEKSSVDVSTKGGRDGEEGTDTVAVAKNEKKECYGSADESDSDDMVVSDDEEEGYDTSENDTDGSGWNNYFPPNKTPNHPSANKQSPTSNKKELFSGSEQDTESESIQSDDSDYLLPKEAPKVRTGKEKVRSINRKEKGRSVKKEMDDLIDDIDTHEKANAKGKVRGPYMTDNIEKGVKYQASKKGKRKDVGGSIDAILDSIIGQEDDVQEKKGDDCIPLKFRFDESDDESEEITYESDVEALFQQMNFELQSEEIGSYGNPKAENQDKDGYEYHDNEATHFKCERGNHGDIYFEEQTGLRCRLCGAVLLESRYVIPLLANYAPDRSRRGYHSSEQQFLNTENAYFHNSDGKPREICMQTKGTVWELIPKNIQGELYPHQQEGFKFLWENLAGTIELQGLQKLEPCGGGGGGGCIISHAPGTGKTLLTIVFIESFLKKFPKCCPLIIVPSNMLDTWEAEFKKWQVGFLFINLNTTDSLSKEMNISSRNNTDLIRALKIKSWCDGGSVLGVSYSLYEKIIGNTKTKNANLEKMGNVLLDMPGLVILDEGHTPRNQRSNIWNILLKLKTKNRVILSGTPFQNNFRELFNTLRLVRPETATNIGNDKIFADMIQRKNKNKLRSMSTPEDIEKLKKIIAPFVNAHKGDILERKLPGLKQSIVLLNPPPLQKGLIENLDKLSSTFEHEHKVALVSVHPSLILSCILTEKEKKLTNKQELEKVRLHPDVGAKTRFVMEIIRLSVSLHEKVLIFSQYTAPLDLLKDQIAHVFSWDFGREIMLINGGTHQKLRQTIINDFNDLNSKSKVLLASIKCCSEGIHLIGASRVVLLDIVWNPSVDTQAISRAYRLGQKKVVYTYHLMAAGTTEEEKYDTQVEKGRLAEMVFSSFASEDPKSNVNKDVIELNDKILGKLVDHQDMKEIFKKISRTTTKKFLWCVNVHFVDTLLYGREALTLEDVMATLNSKEIKERSKAKGDNGEGLYVRGRTNRKDSHLSRKKSRSKSRGERLRCYICQSEDHLKRNCSKNNHKKSTAY</sequence>
<feature type="compositionally biased region" description="Polar residues" evidence="7">
    <location>
        <begin position="167"/>
        <end position="176"/>
    </location>
</feature>
<evidence type="ECO:0000256" key="7">
    <source>
        <dbReference type="SAM" id="MobiDB-lite"/>
    </source>
</evidence>
<feature type="domain" description="Helicase ATP-binding" evidence="8">
    <location>
        <begin position="644"/>
        <end position="834"/>
    </location>
</feature>
<feature type="domain" description="Helicase C-terminal" evidence="9">
    <location>
        <begin position="971"/>
        <end position="1143"/>
    </location>
</feature>
<evidence type="ECO:0000256" key="5">
    <source>
        <dbReference type="ARBA" id="ARBA00022840"/>
    </source>
</evidence>
<evidence type="ECO:0000256" key="6">
    <source>
        <dbReference type="ARBA" id="ARBA00023242"/>
    </source>
</evidence>
<keyword evidence="4" id="KW-0347">Helicase</keyword>
<dbReference type="PROSITE" id="PS51192">
    <property type="entry name" value="HELICASE_ATP_BIND_1"/>
    <property type="match status" value="1"/>
</dbReference>
<feature type="compositionally biased region" description="Acidic residues" evidence="7">
    <location>
        <begin position="277"/>
        <end position="301"/>
    </location>
</feature>
<keyword evidence="6" id="KW-0539">Nucleus</keyword>
<name>A0ABQ5DG59_9ASTR</name>
<dbReference type="InterPro" id="IPR000330">
    <property type="entry name" value="SNF2_N"/>
</dbReference>
<evidence type="ECO:0000313" key="10">
    <source>
        <dbReference type="EMBL" id="GJT36059.1"/>
    </source>
</evidence>
<gene>
    <name evidence="10" type="ORF">Tco_0926478</name>
</gene>
<feature type="compositionally biased region" description="Basic and acidic residues" evidence="7">
    <location>
        <begin position="37"/>
        <end position="48"/>
    </location>
</feature>
<dbReference type="PANTHER" id="PTHR45821:SF25">
    <property type="entry name" value="HELICASE ATP-BINDING DOMAIN-CONTAINING PROTEIN"/>
    <property type="match status" value="1"/>
</dbReference>
<protein>
    <submittedName>
        <fullName evidence="10">SNF2 domain-containing protein CLASSY 3</fullName>
    </submittedName>
</protein>
<proteinExistence type="predicted"/>
<dbReference type="CDD" id="cd18793">
    <property type="entry name" value="SF2_C_SNF"/>
    <property type="match status" value="1"/>
</dbReference>
<feature type="region of interest" description="Disordered" evidence="7">
    <location>
        <begin position="1202"/>
        <end position="1235"/>
    </location>
</feature>
<keyword evidence="2" id="KW-0547">Nucleotide-binding</keyword>
<dbReference type="InterPro" id="IPR038718">
    <property type="entry name" value="SNF2-like_sf"/>
</dbReference>
<dbReference type="InterPro" id="IPR001650">
    <property type="entry name" value="Helicase_C-like"/>
</dbReference>
<feature type="region of interest" description="Disordered" evidence="7">
    <location>
        <begin position="24"/>
        <end position="388"/>
    </location>
</feature>
<comment type="caution">
    <text evidence="10">The sequence shown here is derived from an EMBL/GenBank/DDBJ whole genome shotgun (WGS) entry which is preliminary data.</text>
</comment>
<keyword evidence="11" id="KW-1185">Reference proteome</keyword>
<feature type="compositionally biased region" description="Acidic residues" evidence="7">
    <location>
        <begin position="339"/>
        <end position="352"/>
    </location>
</feature>
<dbReference type="Gene3D" id="3.40.50.10810">
    <property type="entry name" value="Tandem AAA-ATPase domain"/>
    <property type="match status" value="1"/>
</dbReference>
<feature type="compositionally biased region" description="Basic and acidic residues" evidence="7">
    <location>
        <begin position="358"/>
        <end position="388"/>
    </location>
</feature>
<dbReference type="SMART" id="SM00487">
    <property type="entry name" value="DEXDc"/>
    <property type="match status" value="1"/>
</dbReference>
<organism evidence="10 11">
    <name type="scientific">Tanacetum coccineum</name>
    <dbReference type="NCBI Taxonomy" id="301880"/>
    <lineage>
        <taxon>Eukaryota</taxon>
        <taxon>Viridiplantae</taxon>
        <taxon>Streptophyta</taxon>
        <taxon>Embryophyta</taxon>
        <taxon>Tracheophyta</taxon>
        <taxon>Spermatophyta</taxon>
        <taxon>Magnoliopsida</taxon>
        <taxon>eudicotyledons</taxon>
        <taxon>Gunneridae</taxon>
        <taxon>Pentapetalae</taxon>
        <taxon>asterids</taxon>
        <taxon>campanulids</taxon>
        <taxon>Asterales</taxon>
        <taxon>Asteraceae</taxon>
        <taxon>Asteroideae</taxon>
        <taxon>Anthemideae</taxon>
        <taxon>Anthemidinae</taxon>
        <taxon>Tanacetum</taxon>
    </lineage>
</organism>
<evidence type="ECO:0000259" key="9">
    <source>
        <dbReference type="PROSITE" id="PS51194"/>
    </source>
</evidence>
<feature type="compositionally biased region" description="Basic and acidic residues" evidence="7">
    <location>
        <begin position="203"/>
        <end position="218"/>
    </location>
</feature>
<dbReference type="PROSITE" id="PS51194">
    <property type="entry name" value="HELICASE_CTER"/>
    <property type="match status" value="1"/>
</dbReference>
<feature type="compositionally biased region" description="Acidic residues" evidence="7">
    <location>
        <begin position="96"/>
        <end position="107"/>
    </location>
</feature>
<dbReference type="SUPFAM" id="SSF52540">
    <property type="entry name" value="P-loop containing nucleoside triphosphate hydrolases"/>
    <property type="match status" value="2"/>
</dbReference>
<feature type="compositionally biased region" description="Acidic residues" evidence="7">
    <location>
        <begin position="117"/>
        <end position="136"/>
    </location>
</feature>
<feature type="compositionally biased region" description="Polar residues" evidence="7">
    <location>
        <begin position="315"/>
        <end position="328"/>
    </location>
</feature>
<dbReference type="SMART" id="SM00490">
    <property type="entry name" value="HELICc"/>
    <property type="match status" value="1"/>
</dbReference>
<evidence type="ECO:0000256" key="4">
    <source>
        <dbReference type="ARBA" id="ARBA00022806"/>
    </source>
</evidence>
<dbReference type="InterPro" id="IPR049730">
    <property type="entry name" value="SNF2/RAD54-like_C"/>
</dbReference>
<keyword evidence="5" id="KW-0067">ATP-binding</keyword>